<feature type="transmembrane region" description="Helical" evidence="4">
    <location>
        <begin position="178"/>
        <end position="201"/>
    </location>
</feature>
<evidence type="ECO:0000256" key="3">
    <source>
        <dbReference type="ARBA" id="ARBA00023012"/>
    </source>
</evidence>
<keyword evidence="4" id="KW-0472">Membrane</keyword>
<dbReference type="AlphaFoldDB" id="A0A0A0J3C9"/>
<dbReference type="InterPro" id="IPR036890">
    <property type="entry name" value="HATPase_C_sf"/>
</dbReference>
<keyword evidence="2 6" id="KW-0418">Kinase</keyword>
<feature type="transmembrane region" description="Helical" evidence="4">
    <location>
        <begin position="12"/>
        <end position="36"/>
    </location>
</feature>
<dbReference type="RefSeq" id="WP_052109933.1">
    <property type="nucleotide sequence ID" value="NZ_AVPJ01000010.1"/>
</dbReference>
<keyword evidence="4" id="KW-1133">Transmembrane helix</keyword>
<accession>A0A0A0J3C9</accession>
<dbReference type="Gene3D" id="3.30.565.10">
    <property type="entry name" value="Histidine kinase-like ATPase, C-terminal domain"/>
    <property type="match status" value="1"/>
</dbReference>
<dbReference type="GO" id="GO:0016020">
    <property type="term" value="C:membrane"/>
    <property type="evidence" value="ECO:0007669"/>
    <property type="project" value="InterPro"/>
</dbReference>
<proteinExistence type="predicted"/>
<feature type="transmembrane region" description="Helical" evidence="4">
    <location>
        <begin position="116"/>
        <end position="134"/>
    </location>
</feature>
<dbReference type="Pfam" id="PF02518">
    <property type="entry name" value="HATPase_c"/>
    <property type="match status" value="1"/>
</dbReference>
<evidence type="ECO:0000256" key="4">
    <source>
        <dbReference type="SAM" id="Phobius"/>
    </source>
</evidence>
<dbReference type="PANTHER" id="PTHR24421">
    <property type="entry name" value="NITRATE/NITRITE SENSOR PROTEIN NARX-RELATED"/>
    <property type="match status" value="1"/>
</dbReference>
<dbReference type="GO" id="GO:0046983">
    <property type="term" value="F:protein dimerization activity"/>
    <property type="evidence" value="ECO:0007669"/>
    <property type="project" value="InterPro"/>
</dbReference>
<dbReference type="STRING" id="1385520.N802_03160"/>
<dbReference type="EMBL" id="AVPJ01000010">
    <property type="protein sequence ID" value="KGN31673.1"/>
    <property type="molecule type" value="Genomic_DNA"/>
</dbReference>
<dbReference type="eggNOG" id="COG4585">
    <property type="taxonomic scope" value="Bacteria"/>
</dbReference>
<dbReference type="InterPro" id="IPR050482">
    <property type="entry name" value="Sensor_HK_TwoCompSys"/>
</dbReference>
<evidence type="ECO:0000256" key="2">
    <source>
        <dbReference type="ARBA" id="ARBA00022777"/>
    </source>
</evidence>
<dbReference type="CDD" id="cd16917">
    <property type="entry name" value="HATPase_UhpB-NarQ-NarX-like"/>
    <property type="match status" value="1"/>
</dbReference>
<protein>
    <submittedName>
        <fullName evidence="6">Histidine kinase</fullName>
    </submittedName>
</protein>
<feature type="transmembrane region" description="Helical" evidence="4">
    <location>
        <begin position="48"/>
        <end position="66"/>
    </location>
</feature>
<feature type="transmembrane region" description="Helical" evidence="4">
    <location>
        <begin position="78"/>
        <end position="96"/>
    </location>
</feature>
<evidence type="ECO:0000313" key="7">
    <source>
        <dbReference type="Proteomes" id="UP000030002"/>
    </source>
</evidence>
<sequence>MTETSRGVTAAAWWPWLLLPAIASALVASGLVLGAATDLRFGEDVESFVNVPLALGFSTVAAGIWATRPDTRGLKRLGLLYTVVGLASAVVFPAHAWANAGRDLLGADFAGWLGEWVWALGAAPLMGIGLVLYPDGEVPGRRWWPVPVGGVLAVVLLAGTNALMAFEPTRAPAWEPIAFAAFVLLLACAGAGLVALCLRFVRAAPGSDLRGQVGAFLIAGFLVVGFAALPDGNTPAHLVIALMMGAALPATVASAVVRHRLLDQQALAARLETVSASRQALVTEREDERLRLRRDLHDGLGPSLAAIGLGLRQLQRDVPDTQHVVVTALADEVQRAVVEVRRLCDGLSPDALQDLGLSTALAEVADRLGALGGPEVVVTAGPLPPLPAAHEVVAYRVLMEATTNAVRHSGASRVTVGLHWADGLHGCVEDDGAGIPAGARAGVGLRAMTERADELGGRTTVGPSDTGGTRVSLWLPGVHP</sequence>
<evidence type="ECO:0000313" key="6">
    <source>
        <dbReference type="EMBL" id="KGN31673.1"/>
    </source>
</evidence>
<feature type="domain" description="Histidine kinase/HSP90-like ATPase" evidence="5">
    <location>
        <begin position="389"/>
        <end position="479"/>
    </location>
</feature>
<keyword evidence="3" id="KW-0902">Two-component regulatory system</keyword>
<dbReference type="Pfam" id="PF07730">
    <property type="entry name" value="HisKA_3"/>
    <property type="match status" value="1"/>
</dbReference>
<keyword evidence="7" id="KW-1185">Reference proteome</keyword>
<name>A0A0A0J3C9_9MICO</name>
<keyword evidence="4" id="KW-0812">Transmembrane</keyword>
<evidence type="ECO:0000256" key="1">
    <source>
        <dbReference type="ARBA" id="ARBA00022679"/>
    </source>
</evidence>
<gene>
    <name evidence="6" type="ORF">N802_03160</name>
</gene>
<keyword evidence="1" id="KW-0808">Transferase</keyword>
<dbReference type="InterPro" id="IPR003594">
    <property type="entry name" value="HATPase_dom"/>
</dbReference>
<dbReference type="InterPro" id="IPR011712">
    <property type="entry name" value="Sig_transdc_His_kin_sub3_dim/P"/>
</dbReference>
<feature type="transmembrane region" description="Helical" evidence="4">
    <location>
        <begin position="213"/>
        <end position="230"/>
    </location>
</feature>
<dbReference type="GO" id="GO:0000155">
    <property type="term" value="F:phosphorelay sensor kinase activity"/>
    <property type="evidence" value="ECO:0007669"/>
    <property type="project" value="InterPro"/>
</dbReference>
<organism evidence="6 7">
    <name type="scientific">Knoellia sinensis KCTC 19936</name>
    <dbReference type="NCBI Taxonomy" id="1385520"/>
    <lineage>
        <taxon>Bacteria</taxon>
        <taxon>Bacillati</taxon>
        <taxon>Actinomycetota</taxon>
        <taxon>Actinomycetes</taxon>
        <taxon>Micrococcales</taxon>
        <taxon>Intrasporangiaceae</taxon>
        <taxon>Knoellia</taxon>
    </lineage>
</organism>
<feature type="transmembrane region" description="Helical" evidence="4">
    <location>
        <begin position="236"/>
        <end position="257"/>
    </location>
</feature>
<feature type="transmembrane region" description="Helical" evidence="4">
    <location>
        <begin position="146"/>
        <end position="166"/>
    </location>
</feature>
<reference evidence="6 7" key="1">
    <citation type="submission" date="2013-08" db="EMBL/GenBank/DDBJ databases">
        <title>The genome sequence of Knoellia sinensis.</title>
        <authorList>
            <person name="Zhu W."/>
            <person name="Wang G."/>
        </authorList>
    </citation>
    <scope>NUCLEOTIDE SEQUENCE [LARGE SCALE GENOMIC DNA]</scope>
    <source>
        <strain evidence="6 7">KCTC 19936</strain>
    </source>
</reference>
<dbReference type="Proteomes" id="UP000030002">
    <property type="component" value="Unassembled WGS sequence"/>
</dbReference>
<evidence type="ECO:0000259" key="5">
    <source>
        <dbReference type="SMART" id="SM00387"/>
    </source>
</evidence>
<dbReference type="Gene3D" id="1.20.5.1930">
    <property type="match status" value="1"/>
</dbReference>
<dbReference type="SMART" id="SM00387">
    <property type="entry name" value="HATPase_c"/>
    <property type="match status" value="1"/>
</dbReference>
<comment type="caution">
    <text evidence="6">The sequence shown here is derived from an EMBL/GenBank/DDBJ whole genome shotgun (WGS) entry which is preliminary data.</text>
</comment>
<dbReference type="SUPFAM" id="SSF55874">
    <property type="entry name" value="ATPase domain of HSP90 chaperone/DNA topoisomerase II/histidine kinase"/>
    <property type="match status" value="1"/>
</dbReference>